<accession>A0A7S0RKZ7</accession>
<dbReference type="PROSITE" id="PS50011">
    <property type="entry name" value="PROTEIN_KINASE_DOM"/>
    <property type="match status" value="1"/>
</dbReference>
<feature type="region of interest" description="Disordered" evidence="1">
    <location>
        <begin position="115"/>
        <end position="143"/>
    </location>
</feature>
<proteinExistence type="predicted"/>
<feature type="compositionally biased region" description="Low complexity" evidence="1">
    <location>
        <begin position="73"/>
        <end position="82"/>
    </location>
</feature>
<feature type="domain" description="Protein kinase" evidence="2">
    <location>
        <begin position="163"/>
        <end position="339"/>
    </location>
</feature>
<dbReference type="AlphaFoldDB" id="A0A7S0RKZ7"/>
<dbReference type="InterPro" id="IPR052396">
    <property type="entry name" value="Meiotic_Drive_Suppr_Kinase"/>
</dbReference>
<dbReference type="PANTHER" id="PTHR37171:SF1">
    <property type="entry name" value="SERINE_THREONINE-PROTEIN KINASE YRZF-RELATED"/>
    <property type="match status" value="1"/>
</dbReference>
<feature type="region of interest" description="Disordered" evidence="1">
    <location>
        <begin position="73"/>
        <end position="92"/>
    </location>
</feature>
<dbReference type="Gene3D" id="1.10.510.10">
    <property type="entry name" value="Transferase(Phosphotransferase) domain 1"/>
    <property type="match status" value="1"/>
</dbReference>
<dbReference type="InterPro" id="IPR002575">
    <property type="entry name" value="Aminoglycoside_PTrfase"/>
</dbReference>
<evidence type="ECO:0000259" key="2">
    <source>
        <dbReference type="PROSITE" id="PS50011"/>
    </source>
</evidence>
<dbReference type="GO" id="GO:0005524">
    <property type="term" value="F:ATP binding"/>
    <property type="evidence" value="ECO:0007669"/>
    <property type="project" value="InterPro"/>
</dbReference>
<dbReference type="InterPro" id="IPR000719">
    <property type="entry name" value="Prot_kinase_dom"/>
</dbReference>
<dbReference type="EMBL" id="HBFB01016930">
    <property type="protein sequence ID" value="CAD8680272.1"/>
    <property type="molecule type" value="Transcribed_RNA"/>
</dbReference>
<evidence type="ECO:0000256" key="1">
    <source>
        <dbReference type="SAM" id="MobiDB-lite"/>
    </source>
</evidence>
<dbReference type="GO" id="GO:0004672">
    <property type="term" value="F:protein kinase activity"/>
    <property type="evidence" value="ECO:0007669"/>
    <property type="project" value="InterPro"/>
</dbReference>
<feature type="compositionally biased region" description="Low complexity" evidence="1">
    <location>
        <begin position="126"/>
        <end position="143"/>
    </location>
</feature>
<dbReference type="SUPFAM" id="SSF56112">
    <property type="entry name" value="Protein kinase-like (PK-like)"/>
    <property type="match status" value="1"/>
</dbReference>
<gene>
    <name evidence="3" type="ORF">CLEI1391_LOCUS9489</name>
</gene>
<evidence type="ECO:0000313" key="3">
    <source>
        <dbReference type="EMBL" id="CAD8680272.1"/>
    </source>
</evidence>
<organism evidence="3">
    <name type="scientific">Chlamydomonas leiostraca</name>
    <dbReference type="NCBI Taxonomy" id="1034604"/>
    <lineage>
        <taxon>Eukaryota</taxon>
        <taxon>Viridiplantae</taxon>
        <taxon>Chlorophyta</taxon>
        <taxon>core chlorophytes</taxon>
        <taxon>Chlorophyceae</taxon>
        <taxon>CS clade</taxon>
        <taxon>Chlamydomonadales</taxon>
        <taxon>Chlamydomonadaceae</taxon>
        <taxon>Chlamydomonas</taxon>
    </lineage>
</organism>
<sequence>MADCEAWVPMLDSLVLDEDDDRDIDLKAEARVFFFTQDAPAERCLAMVSGNPAVARAAILKLLGKSKCGQRAEGGAAAGGAAPEHASSTGWQAAAARAPLGIGGDHDEPLCEEAWAAGGGRPQPHSPRAGATSTASTSLGGALGSPASASSLGSLRHDLVMHPQSATVLWDGHGGIIYRSVFDGQEAAVKATDAHKELELVARLQHEMRVLMHLSPLAGGPVPGVIGWGRSLGQSLVFMATELVAGGVRLEDVEHSTQLPPGTADAAAAALAAIHQHGVMHGDVHKGNILVVPGPPGAAAPARVVFVDFEHATVFKDARSEAARAAFDQEMHELLTLFQ</sequence>
<reference evidence="3" key="1">
    <citation type="submission" date="2021-01" db="EMBL/GenBank/DDBJ databases">
        <authorList>
            <person name="Corre E."/>
            <person name="Pelletier E."/>
            <person name="Niang G."/>
            <person name="Scheremetjew M."/>
            <person name="Finn R."/>
            <person name="Kale V."/>
            <person name="Holt S."/>
            <person name="Cochrane G."/>
            <person name="Meng A."/>
            <person name="Brown T."/>
            <person name="Cohen L."/>
        </authorList>
    </citation>
    <scope>NUCLEOTIDE SEQUENCE</scope>
    <source>
        <strain evidence="3">SAG 11-49</strain>
    </source>
</reference>
<dbReference type="Pfam" id="PF01636">
    <property type="entry name" value="APH"/>
    <property type="match status" value="1"/>
</dbReference>
<dbReference type="PANTHER" id="PTHR37171">
    <property type="entry name" value="SERINE/THREONINE-PROTEIN KINASE YRZF-RELATED"/>
    <property type="match status" value="1"/>
</dbReference>
<dbReference type="InterPro" id="IPR011009">
    <property type="entry name" value="Kinase-like_dom_sf"/>
</dbReference>
<protein>
    <recommendedName>
        <fullName evidence="2">Protein kinase domain-containing protein</fullName>
    </recommendedName>
</protein>
<name>A0A7S0RKZ7_9CHLO</name>